<proteinExistence type="predicted"/>
<evidence type="ECO:0000259" key="1">
    <source>
        <dbReference type="Pfam" id="PF07638"/>
    </source>
</evidence>
<dbReference type="InterPro" id="IPR013324">
    <property type="entry name" value="RNA_pol_sigma_r3/r4-like"/>
</dbReference>
<name>N9WRZ5_CLOIN</name>
<dbReference type="HOGENOM" id="CLU_097493_0_1_9"/>
<evidence type="ECO:0000313" key="3">
    <source>
        <dbReference type="Proteomes" id="UP000013051"/>
    </source>
</evidence>
<sequence>MAYNHGKAERKWKLWKEKEEKILRDSGVSEDMIEEIRLYDRQAFNSDRRYYERAQETGTYLDTVAASTDQAEPKTVQDFLDHIENQELYHVLITVDRLTLQIVLMKIQGYSTHEIARYLKITEKAVYRRMDRLKEKIKKYFNMRGN</sequence>
<accession>N9WRZ5</accession>
<dbReference type="SUPFAM" id="SSF88659">
    <property type="entry name" value="Sigma3 and sigma4 domains of RNA polymerase sigma factors"/>
    <property type="match status" value="1"/>
</dbReference>
<dbReference type="InterPro" id="IPR053812">
    <property type="entry name" value="HTH_Sigma70_ECF-like"/>
</dbReference>
<dbReference type="PATRIC" id="fig|999413.4.peg.2277"/>
<dbReference type="InterPro" id="IPR036388">
    <property type="entry name" value="WH-like_DNA-bd_sf"/>
</dbReference>
<dbReference type="AlphaFoldDB" id="N9WRZ5"/>
<evidence type="ECO:0000313" key="2">
    <source>
        <dbReference type="EMBL" id="ENY86373.1"/>
    </source>
</evidence>
<dbReference type="Proteomes" id="UP000013051">
    <property type="component" value="Unassembled WGS sequence"/>
</dbReference>
<gene>
    <name evidence="2" type="ORF">HMPREF1094_02165</name>
</gene>
<dbReference type="Pfam" id="PF07638">
    <property type="entry name" value="Sigma70_ECF"/>
    <property type="match status" value="1"/>
</dbReference>
<dbReference type="EMBL" id="AGYV01000004">
    <property type="protein sequence ID" value="ENY86373.1"/>
    <property type="molecule type" value="Genomic_DNA"/>
</dbReference>
<dbReference type="RefSeq" id="WP_002607842.1">
    <property type="nucleotide sequence ID" value="NZ_KB850944.1"/>
</dbReference>
<feature type="domain" description="RNA polymerase sigma-70 ECF-like HTH" evidence="1">
    <location>
        <begin position="61"/>
        <end position="139"/>
    </location>
</feature>
<dbReference type="Gene3D" id="1.10.10.10">
    <property type="entry name" value="Winged helix-like DNA-binding domain superfamily/Winged helix DNA-binding domain"/>
    <property type="match status" value="1"/>
</dbReference>
<keyword evidence="3" id="KW-1185">Reference proteome</keyword>
<protein>
    <recommendedName>
        <fullName evidence="1">RNA polymerase sigma-70 ECF-like HTH domain-containing protein</fullName>
    </recommendedName>
</protein>
<reference evidence="2 3" key="1">
    <citation type="submission" date="2013-01" db="EMBL/GenBank/DDBJ databases">
        <title>The Genome Sequence of Clostridium innocuum 2959.</title>
        <authorList>
            <consortium name="The Broad Institute Genome Sequencing Platform"/>
            <person name="Earl A."/>
            <person name="Ward D."/>
            <person name="Feldgarden M."/>
            <person name="Gevers D."/>
            <person name="Courvalin P."/>
            <person name="Lambert T."/>
            <person name="Walker B."/>
            <person name="Young S.K."/>
            <person name="Zeng Q."/>
            <person name="Gargeya S."/>
            <person name="Fitzgerald M."/>
            <person name="Haas B."/>
            <person name="Abouelleil A."/>
            <person name="Alvarado L."/>
            <person name="Arachchi H.M."/>
            <person name="Berlin A.M."/>
            <person name="Chapman S.B."/>
            <person name="Dewar J."/>
            <person name="Goldberg J."/>
            <person name="Griggs A."/>
            <person name="Gujja S."/>
            <person name="Hansen M."/>
            <person name="Howarth C."/>
            <person name="Imamovic A."/>
            <person name="Larimer J."/>
            <person name="McCowan C."/>
            <person name="Murphy C."/>
            <person name="Neiman D."/>
            <person name="Pearson M."/>
            <person name="Priest M."/>
            <person name="Roberts A."/>
            <person name="Saif S."/>
            <person name="Shea T."/>
            <person name="Sisk P."/>
            <person name="Sykes S."/>
            <person name="Wortman J."/>
            <person name="Nusbaum C."/>
            <person name="Birren B."/>
        </authorList>
    </citation>
    <scope>NUCLEOTIDE SEQUENCE [LARGE SCALE GENOMIC DNA]</scope>
    <source>
        <strain evidence="2 3">2959</strain>
    </source>
</reference>
<organism evidence="2 3">
    <name type="scientific">[Clostridium] innocuum 2959</name>
    <dbReference type="NCBI Taxonomy" id="999413"/>
    <lineage>
        <taxon>Bacteria</taxon>
        <taxon>Bacillati</taxon>
        <taxon>Bacillota</taxon>
        <taxon>Clostridia</taxon>
        <taxon>Eubacteriales</taxon>
        <taxon>Clostridiaceae</taxon>
        <taxon>Clostridium</taxon>
    </lineage>
</organism>
<comment type="caution">
    <text evidence="2">The sequence shown here is derived from an EMBL/GenBank/DDBJ whole genome shotgun (WGS) entry which is preliminary data.</text>
</comment>
<dbReference type="eggNOG" id="COG1595">
    <property type="taxonomic scope" value="Bacteria"/>
</dbReference>